<proteinExistence type="predicted"/>
<feature type="compositionally biased region" description="Basic and acidic residues" evidence="1">
    <location>
        <begin position="98"/>
        <end position="114"/>
    </location>
</feature>
<accession>A0AAN8XKX9</accession>
<keyword evidence="2" id="KW-0812">Transmembrane</keyword>
<evidence type="ECO:0000256" key="1">
    <source>
        <dbReference type="SAM" id="MobiDB-lite"/>
    </source>
</evidence>
<dbReference type="EMBL" id="JAXCGZ010005934">
    <property type="protein sequence ID" value="KAK7080435.1"/>
    <property type="molecule type" value="Genomic_DNA"/>
</dbReference>
<evidence type="ECO:0000313" key="3">
    <source>
        <dbReference type="EMBL" id="KAK7080435.1"/>
    </source>
</evidence>
<feature type="transmembrane region" description="Helical" evidence="2">
    <location>
        <begin position="30"/>
        <end position="53"/>
    </location>
</feature>
<dbReference type="PANTHER" id="PTHR10361">
    <property type="entry name" value="SODIUM-BILE ACID COTRANSPORTER"/>
    <property type="match status" value="1"/>
</dbReference>
<comment type="caution">
    <text evidence="3">The sequence shown here is derived from an EMBL/GenBank/DDBJ whole genome shotgun (WGS) entry which is preliminary data.</text>
</comment>
<protein>
    <submittedName>
        <fullName evidence="3">Uncharacterized protein</fullName>
    </submittedName>
</protein>
<feature type="region of interest" description="Disordered" evidence="1">
    <location>
        <begin position="92"/>
        <end position="116"/>
    </location>
</feature>
<organism evidence="3 4">
    <name type="scientific">Halocaridina rubra</name>
    <name type="common">Hawaiian red shrimp</name>
    <dbReference type="NCBI Taxonomy" id="373956"/>
    <lineage>
        <taxon>Eukaryota</taxon>
        <taxon>Metazoa</taxon>
        <taxon>Ecdysozoa</taxon>
        <taxon>Arthropoda</taxon>
        <taxon>Crustacea</taxon>
        <taxon>Multicrustacea</taxon>
        <taxon>Malacostraca</taxon>
        <taxon>Eumalacostraca</taxon>
        <taxon>Eucarida</taxon>
        <taxon>Decapoda</taxon>
        <taxon>Pleocyemata</taxon>
        <taxon>Caridea</taxon>
        <taxon>Atyoidea</taxon>
        <taxon>Atyidae</taxon>
        <taxon>Halocaridina</taxon>
    </lineage>
</organism>
<evidence type="ECO:0000256" key="2">
    <source>
        <dbReference type="SAM" id="Phobius"/>
    </source>
</evidence>
<evidence type="ECO:0000313" key="4">
    <source>
        <dbReference type="Proteomes" id="UP001381693"/>
    </source>
</evidence>
<dbReference type="Gene3D" id="1.20.1530.20">
    <property type="match status" value="1"/>
</dbReference>
<keyword evidence="4" id="KW-1185">Reference proteome</keyword>
<dbReference type="PANTHER" id="PTHR10361:SF28">
    <property type="entry name" value="P3 PROTEIN-RELATED"/>
    <property type="match status" value="1"/>
</dbReference>
<keyword evidence="2" id="KW-0472">Membrane</keyword>
<dbReference type="AlphaFoldDB" id="A0AAN8XKX9"/>
<dbReference type="Proteomes" id="UP001381693">
    <property type="component" value="Unassembled WGS sequence"/>
</dbReference>
<dbReference type="InterPro" id="IPR038770">
    <property type="entry name" value="Na+/solute_symporter_sf"/>
</dbReference>
<reference evidence="3 4" key="1">
    <citation type="submission" date="2023-11" db="EMBL/GenBank/DDBJ databases">
        <title>Halocaridina rubra genome assembly.</title>
        <authorList>
            <person name="Smith C."/>
        </authorList>
    </citation>
    <scope>NUCLEOTIDE SEQUENCE [LARGE SCALE GENOMIC DNA]</scope>
    <source>
        <strain evidence="3">EP-1</strain>
        <tissue evidence="3">Whole</tissue>
    </source>
</reference>
<gene>
    <name evidence="3" type="ORF">SK128_005817</name>
</gene>
<dbReference type="InterPro" id="IPR004710">
    <property type="entry name" value="Bilac:Na_transpt"/>
</dbReference>
<feature type="transmembrane region" description="Helical" evidence="2">
    <location>
        <begin position="6"/>
        <end position="23"/>
    </location>
</feature>
<keyword evidence="2" id="KW-1133">Transmembrane helix</keyword>
<name>A0AAN8XKX9_HALRR</name>
<feature type="transmembrane region" description="Helical" evidence="2">
    <location>
        <begin position="65"/>
        <end position="86"/>
    </location>
</feature>
<sequence>SILAGLLLPLIGYIIGLLLAWIFRQNWQKCIAISIETGVQNTMIAIIILNVAIPPPVSNIATVVPATNTLFTPLPLIIAIIVKIIYQKIKGKSVQDTTDPKEITVPDVNGKKPGDNPLDAQFVSENVDGGYVNHGADLRDEI</sequence>
<feature type="non-terminal residue" evidence="3">
    <location>
        <position position="1"/>
    </location>
</feature>